<protein>
    <submittedName>
        <fullName evidence="1">Uncharacterized protein</fullName>
    </submittedName>
</protein>
<dbReference type="EMBL" id="GAIX01011659">
    <property type="protein sequence ID" value="JAA80901.1"/>
    <property type="molecule type" value="Transcribed_RNA"/>
</dbReference>
<feature type="non-terminal residue" evidence="1">
    <location>
        <position position="1"/>
    </location>
</feature>
<sequence length="75" mass="8483">WRSGQRPCILCQRLCSILPTEECMCDTLLVDTISSTDDSSARFPIYSLIFASYDRRRTRKGGDNSVACIEGMQMI</sequence>
<name>S4NQ72_9NEOP</name>
<reference evidence="1" key="1">
    <citation type="journal article" date="2013" name="BMC Genomics">
        <title>Unscrambling butterfly oogenesis.</title>
        <authorList>
            <person name="Carter J.M."/>
            <person name="Baker S.C."/>
            <person name="Pink R."/>
            <person name="Carter D.R."/>
            <person name="Collins A."/>
            <person name="Tomlin J."/>
            <person name="Gibbs M."/>
            <person name="Breuker C.J."/>
        </authorList>
    </citation>
    <scope>NUCLEOTIDE SEQUENCE</scope>
    <source>
        <tissue evidence="1">Ovary</tissue>
    </source>
</reference>
<proteinExistence type="predicted"/>
<reference evidence="1" key="2">
    <citation type="submission" date="2013-05" db="EMBL/GenBank/DDBJ databases">
        <authorList>
            <person name="Carter J.-M."/>
            <person name="Baker S.C."/>
            <person name="Pink R."/>
            <person name="Carter D.R.F."/>
            <person name="Collins A."/>
            <person name="Tomlin J."/>
            <person name="Gibbs M."/>
            <person name="Breuker C.J."/>
        </authorList>
    </citation>
    <scope>NUCLEOTIDE SEQUENCE</scope>
    <source>
        <tissue evidence="1">Ovary</tissue>
    </source>
</reference>
<accession>S4NQ72</accession>
<evidence type="ECO:0000313" key="1">
    <source>
        <dbReference type="EMBL" id="JAA80901.1"/>
    </source>
</evidence>
<dbReference type="AlphaFoldDB" id="S4NQ72"/>
<organism evidence="1">
    <name type="scientific">Pararge aegeria</name>
    <name type="common">speckled wood butterfly</name>
    <dbReference type="NCBI Taxonomy" id="116150"/>
    <lineage>
        <taxon>Eukaryota</taxon>
        <taxon>Metazoa</taxon>
        <taxon>Ecdysozoa</taxon>
        <taxon>Arthropoda</taxon>
        <taxon>Hexapoda</taxon>
        <taxon>Insecta</taxon>
        <taxon>Pterygota</taxon>
        <taxon>Neoptera</taxon>
        <taxon>Endopterygota</taxon>
        <taxon>Lepidoptera</taxon>
        <taxon>Glossata</taxon>
        <taxon>Ditrysia</taxon>
        <taxon>Papilionoidea</taxon>
        <taxon>Nymphalidae</taxon>
        <taxon>Satyrinae</taxon>
        <taxon>Satyrini</taxon>
        <taxon>Parargina</taxon>
        <taxon>Pararge</taxon>
    </lineage>
</organism>